<dbReference type="EMBL" id="BAAALT010000002">
    <property type="protein sequence ID" value="GAA1782341.1"/>
    <property type="molecule type" value="Genomic_DNA"/>
</dbReference>
<evidence type="ECO:0000256" key="2">
    <source>
        <dbReference type="SAM" id="Phobius"/>
    </source>
</evidence>
<protein>
    <recommendedName>
        <fullName evidence="5">DUF4190 domain-containing protein</fullName>
    </recommendedName>
</protein>
<feature type="compositionally biased region" description="Pro residues" evidence="1">
    <location>
        <begin position="30"/>
        <end position="51"/>
    </location>
</feature>
<evidence type="ECO:0000256" key="1">
    <source>
        <dbReference type="SAM" id="MobiDB-lite"/>
    </source>
</evidence>
<accession>A0ABP4XLF9</accession>
<feature type="compositionally biased region" description="Low complexity" evidence="1">
    <location>
        <begin position="52"/>
        <end position="62"/>
    </location>
</feature>
<feature type="transmembrane region" description="Helical" evidence="2">
    <location>
        <begin position="139"/>
        <end position="159"/>
    </location>
</feature>
<feature type="transmembrane region" description="Helical" evidence="2">
    <location>
        <begin position="213"/>
        <end position="236"/>
    </location>
</feature>
<name>A0ABP4XLF9_9ACTN</name>
<keyword evidence="2" id="KW-0812">Transmembrane</keyword>
<keyword evidence="2" id="KW-1133">Transmembrane helix</keyword>
<keyword evidence="2" id="KW-0472">Membrane</keyword>
<evidence type="ECO:0008006" key="5">
    <source>
        <dbReference type="Google" id="ProtNLM"/>
    </source>
</evidence>
<evidence type="ECO:0000313" key="4">
    <source>
        <dbReference type="Proteomes" id="UP001500218"/>
    </source>
</evidence>
<organism evidence="3 4">
    <name type="scientific">Luedemannella flava</name>
    <dbReference type="NCBI Taxonomy" id="349316"/>
    <lineage>
        <taxon>Bacteria</taxon>
        <taxon>Bacillati</taxon>
        <taxon>Actinomycetota</taxon>
        <taxon>Actinomycetes</taxon>
        <taxon>Micromonosporales</taxon>
        <taxon>Micromonosporaceae</taxon>
        <taxon>Luedemannella</taxon>
    </lineage>
</organism>
<comment type="caution">
    <text evidence="3">The sequence shown here is derived from an EMBL/GenBank/DDBJ whole genome shotgun (WGS) entry which is preliminary data.</text>
</comment>
<reference evidence="4" key="1">
    <citation type="journal article" date="2019" name="Int. J. Syst. Evol. Microbiol.">
        <title>The Global Catalogue of Microorganisms (GCM) 10K type strain sequencing project: providing services to taxonomists for standard genome sequencing and annotation.</title>
        <authorList>
            <consortium name="The Broad Institute Genomics Platform"/>
            <consortium name="The Broad Institute Genome Sequencing Center for Infectious Disease"/>
            <person name="Wu L."/>
            <person name="Ma J."/>
        </authorList>
    </citation>
    <scope>NUCLEOTIDE SEQUENCE [LARGE SCALE GENOMIC DNA]</scope>
    <source>
        <strain evidence="4">JCM 13250</strain>
    </source>
</reference>
<feature type="region of interest" description="Disordered" evidence="1">
    <location>
        <begin position="1"/>
        <end position="62"/>
    </location>
</feature>
<proteinExistence type="predicted"/>
<gene>
    <name evidence="3" type="ORF">GCM10009682_00690</name>
</gene>
<dbReference type="Proteomes" id="UP001500218">
    <property type="component" value="Unassembled WGS sequence"/>
</dbReference>
<evidence type="ECO:0000313" key="3">
    <source>
        <dbReference type="EMBL" id="GAA1782341.1"/>
    </source>
</evidence>
<feature type="transmembrane region" description="Helical" evidence="2">
    <location>
        <begin position="171"/>
        <end position="192"/>
    </location>
</feature>
<sequence>MKAGSDGRSGVAHHIGTGEAYPPGGWASPDGPPPAVPAPVGTPWPDPPAVRPPARVQHRPAGPVVAPVAPGYPVPGPAAPMPPYPRVDGNYGPPPHPWPVPAVTRAYGLPAPVAVLPVPETPFAVAVVGVRPTLSGPSAASLAGGIAAILVSLVSLFFGQVGAEGGWGLPVGGAFAALAAFLGIAAIVLAAVGMRQIERAPVVGISGLGQARGGLVCGVLGLVMTAGAVLAALAAAT</sequence>
<keyword evidence="4" id="KW-1185">Reference proteome</keyword>